<keyword evidence="1" id="KW-0812">Transmembrane</keyword>
<name>A0AAU9XVF6_9CNID</name>
<dbReference type="AlphaFoldDB" id="A0AAU9XVF6"/>
<reference evidence="2 3" key="1">
    <citation type="submission" date="2022-05" db="EMBL/GenBank/DDBJ databases">
        <authorList>
            <consortium name="Genoscope - CEA"/>
            <person name="William W."/>
        </authorList>
    </citation>
    <scope>NUCLEOTIDE SEQUENCE [LARGE SCALE GENOMIC DNA]</scope>
</reference>
<sequence>MLAQLIIIITCIVIIFKLVIIFILAFVKQRVKSGLQNCNGYPGLLIPFDFLSGFGNRFTMAVMFGATSSACLNMFLQPKNGISQMPDPAGWVQDYCHCSCIRDPVLPIFCCLTTDNRLAGSLLGFLYVTISDAK</sequence>
<proteinExistence type="predicted"/>
<evidence type="ECO:0000256" key="1">
    <source>
        <dbReference type="SAM" id="Phobius"/>
    </source>
</evidence>
<dbReference type="Proteomes" id="UP001159428">
    <property type="component" value="Unassembled WGS sequence"/>
</dbReference>
<keyword evidence="1" id="KW-1133">Transmembrane helix</keyword>
<evidence type="ECO:0000313" key="2">
    <source>
        <dbReference type="EMBL" id="CAH3159236.1"/>
    </source>
</evidence>
<protein>
    <submittedName>
        <fullName evidence="2">Uncharacterized protein</fullName>
    </submittedName>
</protein>
<dbReference type="Pfam" id="PF14752">
    <property type="entry name" value="RBP_receptor"/>
    <property type="match status" value="1"/>
</dbReference>
<dbReference type="InterPro" id="IPR026612">
    <property type="entry name" value="STRA6-like"/>
</dbReference>
<keyword evidence="1" id="KW-0472">Membrane</keyword>
<accession>A0AAU9XVF6</accession>
<keyword evidence="3" id="KW-1185">Reference proteome</keyword>
<dbReference type="GO" id="GO:0034632">
    <property type="term" value="F:retinol transmembrane transporter activity"/>
    <property type="evidence" value="ECO:0007669"/>
    <property type="project" value="InterPro"/>
</dbReference>
<dbReference type="GO" id="GO:0038023">
    <property type="term" value="F:signaling receptor activity"/>
    <property type="evidence" value="ECO:0007669"/>
    <property type="project" value="InterPro"/>
</dbReference>
<gene>
    <name evidence="2" type="ORF">PMEA_00031956</name>
</gene>
<comment type="caution">
    <text evidence="2">The sequence shown here is derived from an EMBL/GenBank/DDBJ whole genome shotgun (WGS) entry which is preliminary data.</text>
</comment>
<dbReference type="EMBL" id="CALNXJ010000071">
    <property type="protein sequence ID" value="CAH3159236.1"/>
    <property type="molecule type" value="Genomic_DNA"/>
</dbReference>
<feature type="transmembrane region" description="Helical" evidence="1">
    <location>
        <begin position="6"/>
        <end position="27"/>
    </location>
</feature>
<evidence type="ECO:0000313" key="3">
    <source>
        <dbReference type="Proteomes" id="UP001159428"/>
    </source>
</evidence>
<organism evidence="2 3">
    <name type="scientific">Pocillopora meandrina</name>
    <dbReference type="NCBI Taxonomy" id="46732"/>
    <lineage>
        <taxon>Eukaryota</taxon>
        <taxon>Metazoa</taxon>
        <taxon>Cnidaria</taxon>
        <taxon>Anthozoa</taxon>
        <taxon>Hexacorallia</taxon>
        <taxon>Scleractinia</taxon>
        <taxon>Astrocoeniina</taxon>
        <taxon>Pocilloporidae</taxon>
        <taxon>Pocillopora</taxon>
    </lineage>
</organism>